<proteinExistence type="predicted"/>
<dbReference type="EMBL" id="JAHZIK010000502">
    <property type="protein sequence ID" value="MBW7456118.1"/>
    <property type="molecule type" value="Genomic_DNA"/>
</dbReference>
<protein>
    <submittedName>
        <fullName evidence="1">Phytanoyl-CoA dioxygenase family protein</fullName>
    </submittedName>
</protein>
<dbReference type="Pfam" id="PF05721">
    <property type="entry name" value="PhyH"/>
    <property type="match status" value="1"/>
</dbReference>
<dbReference type="Gene3D" id="2.60.120.620">
    <property type="entry name" value="q2cbj1_9rhob like domain"/>
    <property type="match status" value="1"/>
</dbReference>
<organism evidence="1 2">
    <name type="scientific">Paenibacillus sepulcri</name>
    <dbReference type="NCBI Taxonomy" id="359917"/>
    <lineage>
        <taxon>Bacteria</taxon>
        <taxon>Bacillati</taxon>
        <taxon>Bacillota</taxon>
        <taxon>Bacilli</taxon>
        <taxon>Bacillales</taxon>
        <taxon>Paenibacillaceae</taxon>
        <taxon>Paenibacillus</taxon>
    </lineage>
</organism>
<accession>A0ABS7C5G0</accession>
<dbReference type="PANTHER" id="PTHR20883:SF48">
    <property type="entry name" value="ECTOINE DIOXYGENASE"/>
    <property type="match status" value="1"/>
</dbReference>
<name>A0ABS7C5G0_9BACL</name>
<dbReference type="Proteomes" id="UP001519887">
    <property type="component" value="Unassembled WGS sequence"/>
</dbReference>
<dbReference type="GO" id="GO:0051213">
    <property type="term" value="F:dioxygenase activity"/>
    <property type="evidence" value="ECO:0007669"/>
    <property type="project" value="UniProtKB-KW"/>
</dbReference>
<keyword evidence="1" id="KW-0223">Dioxygenase</keyword>
<dbReference type="SUPFAM" id="SSF51197">
    <property type="entry name" value="Clavaminate synthase-like"/>
    <property type="match status" value="1"/>
</dbReference>
<dbReference type="PANTHER" id="PTHR20883">
    <property type="entry name" value="PHYTANOYL-COA DIOXYGENASE DOMAIN CONTAINING 1"/>
    <property type="match status" value="1"/>
</dbReference>
<evidence type="ECO:0000313" key="2">
    <source>
        <dbReference type="Proteomes" id="UP001519887"/>
    </source>
</evidence>
<dbReference type="InterPro" id="IPR008775">
    <property type="entry name" value="Phytyl_CoA_dOase-like"/>
</dbReference>
<gene>
    <name evidence="1" type="ORF">K0U00_18985</name>
</gene>
<keyword evidence="1" id="KW-0560">Oxidoreductase</keyword>
<evidence type="ECO:0000313" key="1">
    <source>
        <dbReference type="EMBL" id="MBW7456118.1"/>
    </source>
</evidence>
<reference evidence="1 2" key="1">
    <citation type="submission" date="2021-07" db="EMBL/GenBank/DDBJ databases">
        <title>Paenibacillus radiodurans sp. nov., isolated from the southeastern edge of Tengger Desert.</title>
        <authorList>
            <person name="Zhang G."/>
        </authorList>
    </citation>
    <scope>NUCLEOTIDE SEQUENCE [LARGE SCALE GENOMIC DNA]</scope>
    <source>
        <strain evidence="1 2">CCM 7311</strain>
    </source>
</reference>
<keyword evidence="2" id="KW-1185">Reference proteome</keyword>
<sequence length="258" mass="29287">MASVDPGRTVSITDEQMKQYEEKGFIIFDQLFSGYEMDEIRGIIDELDAESEKALLEKGQDFINVAGKINFNGNINFLRPELQRFTADQRFVDITTTILGPDTKLYWDQSVYKRPEADKDFPWHQDNGYVPTDPVHYVTCWLALDDATIENGCIWIQPGTHKKGFVPHIKTDLGWICYYGDIEGEPVELKKGSMVVFHSLLFHRSRPNLSSATRKAYVIQYSVDGAKNPKTGHVFNNGPLIAKGGKSVYTGFVPREHC</sequence>
<comment type="caution">
    <text evidence="1">The sequence shown here is derived from an EMBL/GenBank/DDBJ whole genome shotgun (WGS) entry which is preliminary data.</text>
</comment>
<dbReference type="RefSeq" id="WP_210045434.1">
    <property type="nucleotide sequence ID" value="NZ_JBHLVU010000010.1"/>
</dbReference>